<evidence type="ECO:0008006" key="4">
    <source>
        <dbReference type="Google" id="ProtNLM"/>
    </source>
</evidence>
<name>A0A9D1IK41_9BACT</name>
<feature type="chain" id="PRO_5039019405" description="Lipoprotein" evidence="1">
    <location>
        <begin position="27"/>
        <end position="348"/>
    </location>
</feature>
<evidence type="ECO:0000313" key="2">
    <source>
        <dbReference type="EMBL" id="HIU38538.1"/>
    </source>
</evidence>
<evidence type="ECO:0000256" key="1">
    <source>
        <dbReference type="SAM" id="SignalP"/>
    </source>
</evidence>
<dbReference type="InterPro" id="IPR035198">
    <property type="entry name" value="SU10_MCP"/>
</dbReference>
<sequence>MKNNMKKQLRKAILPLACLAALFATCNDDAGIGCITAMAVVTGTAGGKHIAGEPLTVELAKTESPDLLRNEIDRRIVKIRPMATPIDQLSRWAGAKHAGSMIVDYYSVDTRPTTALTVSAFTGCTDDEGSDRFQKARLSTDNNDLFEASETILVKGVAGYQPDGKTQSSQDLVLYVVEKEASTGMLNVVTVNGQTIGEYENCIPTIPSGTTLVRMGRAATELDVQTPQFEALPKKSRNYCQIFKMQIEQSTLQKIANKEVGWTFSDQEEAAIYDMRLGMEKNFLFGVKARVEDTKKRETVMLTGGIWDQAGSEFTYEKGALNQNAVISMMRKAFTGHAGNKRKILIGG</sequence>
<proteinExistence type="predicted"/>
<accession>A0A9D1IK41</accession>
<feature type="non-terminal residue" evidence="2">
    <location>
        <position position="348"/>
    </location>
</feature>
<protein>
    <recommendedName>
        <fullName evidence="4">Lipoprotein</fullName>
    </recommendedName>
</protein>
<dbReference type="Proteomes" id="UP000824076">
    <property type="component" value="Unassembled WGS sequence"/>
</dbReference>
<organism evidence="2 3">
    <name type="scientific">Candidatus Limisoma intestinavium</name>
    <dbReference type="NCBI Taxonomy" id="2840856"/>
    <lineage>
        <taxon>Bacteria</taxon>
        <taxon>Pseudomonadati</taxon>
        <taxon>Bacteroidota</taxon>
        <taxon>Bacteroidia</taxon>
        <taxon>Bacteroidales</taxon>
        <taxon>Candidatus Limisoma</taxon>
    </lineage>
</organism>
<dbReference type="EMBL" id="DVMS01000071">
    <property type="protein sequence ID" value="HIU38538.1"/>
    <property type="molecule type" value="Genomic_DNA"/>
</dbReference>
<dbReference type="Pfam" id="PF17236">
    <property type="entry name" value="SU10_MCP"/>
    <property type="match status" value="1"/>
</dbReference>
<keyword evidence="1" id="KW-0732">Signal</keyword>
<gene>
    <name evidence="2" type="ORF">IAD18_02585</name>
</gene>
<comment type="caution">
    <text evidence="2">The sequence shown here is derived from an EMBL/GenBank/DDBJ whole genome shotgun (WGS) entry which is preliminary data.</text>
</comment>
<dbReference type="AlphaFoldDB" id="A0A9D1IK41"/>
<feature type="signal peptide" evidence="1">
    <location>
        <begin position="1"/>
        <end position="26"/>
    </location>
</feature>
<evidence type="ECO:0000313" key="3">
    <source>
        <dbReference type="Proteomes" id="UP000824076"/>
    </source>
</evidence>
<reference evidence="2" key="2">
    <citation type="journal article" date="2021" name="PeerJ">
        <title>Extensive microbial diversity within the chicken gut microbiome revealed by metagenomics and culture.</title>
        <authorList>
            <person name="Gilroy R."/>
            <person name="Ravi A."/>
            <person name="Getino M."/>
            <person name="Pursley I."/>
            <person name="Horton D.L."/>
            <person name="Alikhan N.F."/>
            <person name="Baker D."/>
            <person name="Gharbi K."/>
            <person name="Hall N."/>
            <person name="Watson M."/>
            <person name="Adriaenssens E.M."/>
            <person name="Foster-Nyarko E."/>
            <person name="Jarju S."/>
            <person name="Secka A."/>
            <person name="Antonio M."/>
            <person name="Oren A."/>
            <person name="Chaudhuri R.R."/>
            <person name="La Ragione R."/>
            <person name="Hildebrand F."/>
            <person name="Pallen M.J."/>
        </authorList>
    </citation>
    <scope>NUCLEOTIDE SEQUENCE</scope>
    <source>
        <strain evidence="2">17073</strain>
    </source>
</reference>
<reference evidence="2" key="1">
    <citation type="submission" date="2020-10" db="EMBL/GenBank/DDBJ databases">
        <authorList>
            <person name="Gilroy R."/>
        </authorList>
    </citation>
    <scope>NUCLEOTIDE SEQUENCE</scope>
    <source>
        <strain evidence="2">17073</strain>
    </source>
</reference>